<evidence type="ECO:0000313" key="6">
    <source>
        <dbReference type="Proteomes" id="UP000749559"/>
    </source>
</evidence>
<keyword evidence="3" id="KW-0106">Calcium</keyword>
<dbReference type="PROSITE" id="PS51406">
    <property type="entry name" value="FIBRINOGEN_C_2"/>
    <property type="match status" value="1"/>
</dbReference>
<keyword evidence="1" id="KW-0479">Metal-binding</keyword>
<dbReference type="Gene3D" id="3.90.215.10">
    <property type="entry name" value="Gamma Fibrinogen, chain A, domain 1"/>
    <property type="match status" value="1"/>
</dbReference>
<keyword evidence="4" id="KW-1015">Disulfide bond</keyword>
<gene>
    <name evidence="5" type="ORF">OFUS_LOCUS22845</name>
</gene>
<dbReference type="OrthoDB" id="6161093at2759"/>
<dbReference type="Pfam" id="PF00024">
    <property type="entry name" value="PAN_1"/>
    <property type="match status" value="1"/>
</dbReference>
<dbReference type="GO" id="GO:0005615">
    <property type="term" value="C:extracellular space"/>
    <property type="evidence" value="ECO:0007669"/>
    <property type="project" value="TreeGrafter"/>
</dbReference>
<dbReference type="InterPro" id="IPR036056">
    <property type="entry name" value="Fibrinogen-like_C"/>
</dbReference>
<dbReference type="InterPro" id="IPR014716">
    <property type="entry name" value="Fibrinogen_a/b/g_C_1"/>
</dbReference>
<organism evidence="5 6">
    <name type="scientific">Owenia fusiformis</name>
    <name type="common">Polychaete worm</name>
    <dbReference type="NCBI Taxonomy" id="6347"/>
    <lineage>
        <taxon>Eukaryota</taxon>
        <taxon>Metazoa</taxon>
        <taxon>Spiralia</taxon>
        <taxon>Lophotrochozoa</taxon>
        <taxon>Annelida</taxon>
        <taxon>Polychaeta</taxon>
        <taxon>Sedentaria</taxon>
        <taxon>Canalipalpata</taxon>
        <taxon>Sabellida</taxon>
        <taxon>Oweniida</taxon>
        <taxon>Oweniidae</taxon>
        <taxon>Owenia</taxon>
    </lineage>
</organism>
<evidence type="ECO:0000256" key="1">
    <source>
        <dbReference type="ARBA" id="ARBA00022723"/>
    </source>
</evidence>
<dbReference type="Pfam" id="PF00147">
    <property type="entry name" value="Fibrinogen_C"/>
    <property type="match status" value="1"/>
</dbReference>
<accession>A0A8J1TDL0</accession>
<dbReference type="SUPFAM" id="SSF56496">
    <property type="entry name" value="Fibrinogen C-terminal domain-like"/>
    <property type="match status" value="1"/>
</dbReference>
<dbReference type="AlphaFoldDB" id="A0A8J1TDL0"/>
<name>A0A8J1TDL0_OWEFU</name>
<dbReference type="SUPFAM" id="SSF57414">
    <property type="entry name" value="Hairpin loop containing domain-like"/>
    <property type="match status" value="1"/>
</dbReference>
<dbReference type="PANTHER" id="PTHR16146">
    <property type="entry name" value="INTELECTIN"/>
    <property type="match status" value="1"/>
</dbReference>
<dbReference type="InterPro" id="IPR002181">
    <property type="entry name" value="Fibrinogen_a/b/g_C_dom"/>
</dbReference>
<reference evidence="5" key="1">
    <citation type="submission" date="2022-03" db="EMBL/GenBank/DDBJ databases">
        <authorList>
            <person name="Martin C."/>
        </authorList>
    </citation>
    <scope>NUCLEOTIDE SEQUENCE</scope>
</reference>
<dbReference type="GO" id="GO:0070492">
    <property type="term" value="F:oligosaccharide binding"/>
    <property type="evidence" value="ECO:0007669"/>
    <property type="project" value="TreeGrafter"/>
</dbReference>
<dbReference type="NCBIfam" id="NF040941">
    <property type="entry name" value="GGGWT_bact"/>
    <property type="match status" value="1"/>
</dbReference>
<keyword evidence="2" id="KW-0430">Lectin</keyword>
<proteinExistence type="predicted"/>
<evidence type="ECO:0000256" key="4">
    <source>
        <dbReference type="ARBA" id="ARBA00023157"/>
    </source>
</evidence>
<protein>
    <submittedName>
        <fullName evidence="5">Uncharacterized protein</fullName>
    </submittedName>
</protein>
<dbReference type="InterPro" id="IPR003609">
    <property type="entry name" value="Pan_app"/>
</dbReference>
<keyword evidence="6" id="KW-1185">Reference proteome</keyword>
<evidence type="ECO:0000256" key="3">
    <source>
        <dbReference type="ARBA" id="ARBA00022837"/>
    </source>
</evidence>
<comment type="caution">
    <text evidence="5">The sequence shown here is derived from an EMBL/GenBank/DDBJ whole genome shotgun (WGS) entry which is preliminary data.</text>
</comment>
<evidence type="ECO:0000256" key="2">
    <source>
        <dbReference type="ARBA" id="ARBA00022734"/>
    </source>
</evidence>
<dbReference type="GO" id="GO:0046872">
    <property type="term" value="F:metal ion binding"/>
    <property type="evidence" value="ECO:0007669"/>
    <property type="project" value="UniProtKB-KW"/>
</dbReference>
<evidence type="ECO:0000313" key="5">
    <source>
        <dbReference type="EMBL" id="CAH1798751.1"/>
    </source>
</evidence>
<sequence length="292" mass="32188">MEYHLEPNEGKQVVTGGTVSLAVRSRMNCFVACLKSSICMSSGYNKYTKECELYDEVSSEISAQGWTVTTTVKYGESESLPGLTCSDIQQRRSSEMLPSGVYWVTLGEPGAFQVYCDMDTDGGGWTLVWTYKFTNYASFATSSNAVTPRPSWDVSPFTASSSPISTTPPLTEQDLGALEFAKWKQIGSEFMVKSNINQWIACTPNIGSLVDWATGSLTCRMVKVIASGHCTTAVPTRLSFWNFGPSLDKTSAFYYFDTYNLNNYPTHDPCGTNSGNKYLTGIPNPRGNIFIR</sequence>
<dbReference type="PANTHER" id="PTHR16146:SF46">
    <property type="entry name" value="INTELECTIN-1A-RELATED"/>
    <property type="match status" value="1"/>
</dbReference>
<dbReference type="EMBL" id="CAIIXF020000011">
    <property type="protein sequence ID" value="CAH1798751.1"/>
    <property type="molecule type" value="Genomic_DNA"/>
</dbReference>
<dbReference type="Proteomes" id="UP000749559">
    <property type="component" value="Unassembled WGS sequence"/>
</dbReference>